<proteinExistence type="predicted"/>
<keyword evidence="2" id="KW-1185">Reference proteome</keyword>
<name>A0ACC0C7Q8_CATRO</name>
<sequence>MSLRSSSVFYWSVETTKSSIEVLHQRRRSWEDVESNLQSKEDLHQSGNSEIFKLMSICVKKCGLVAHILCYTDSIRMEFVLKFMHAEVSNVYEWSFKYTPSHQEGTSDPTRMNLNETLRSMQQSIEGLARQFQSIDRDVKELKKDKSCATMEQRVGDNLDVIHIASKTL</sequence>
<reference evidence="2" key="1">
    <citation type="journal article" date="2023" name="Nat. Plants">
        <title>Single-cell RNA sequencing provides a high-resolution roadmap for understanding the multicellular compartmentation of specialized metabolism.</title>
        <authorList>
            <person name="Sun S."/>
            <person name="Shen X."/>
            <person name="Li Y."/>
            <person name="Li Y."/>
            <person name="Wang S."/>
            <person name="Li R."/>
            <person name="Zhang H."/>
            <person name="Shen G."/>
            <person name="Guo B."/>
            <person name="Wei J."/>
            <person name="Xu J."/>
            <person name="St-Pierre B."/>
            <person name="Chen S."/>
            <person name="Sun C."/>
        </authorList>
    </citation>
    <scope>NUCLEOTIDE SEQUENCE [LARGE SCALE GENOMIC DNA]</scope>
</reference>
<comment type="caution">
    <text evidence="1">The sequence shown here is derived from an EMBL/GenBank/DDBJ whole genome shotgun (WGS) entry which is preliminary data.</text>
</comment>
<evidence type="ECO:0000313" key="1">
    <source>
        <dbReference type="EMBL" id="KAI5680971.1"/>
    </source>
</evidence>
<dbReference type="EMBL" id="CM044701">
    <property type="protein sequence ID" value="KAI5680971.1"/>
    <property type="molecule type" value="Genomic_DNA"/>
</dbReference>
<evidence type="ECO:0000313" key="2">
    <source>
        <dbReference type="Proteomes" id="UP001060085"/>
    </source>
</evidence>
<protein>
    <submittedName>
        <fullName evidence="1">Uncharacterized protein</fullName>
    </submittedName>
</protein>
<dbReference type="Proteomes" id="UP001060085">
    <property type="component" value="Linkage Group LG01"/>
</dbReference>
<organism evidence="1 2">
    <name type="scientific">Catharanthus roseus</name>
    <name type="common">Madagascar periwinkle</name>
    <name type="synonym">Vinca rosea</name>
    <dbReference type="NCBI Taxonomy" id="4058"/>
    <lineage>
        <taxon>Eukaryota</taxon>
        <taxon>Viridiplantae</taxon>
        <taxon>Streptophyta</taxon>
        <taxon>Embryophyta</taxon>
        <taxon>Tracheophyta</taxon>
        <taxon>Spermatophyta</taxon>
        <taxon>Magnoliopsida</taxon>
        <taxon>eudicotyledons</taxon>
        <taxon>Gunneridae</taxon>
        <taxon>Pentapetalae</taxon>
        <taxon>asterids</taxon>
        <taxon>lamiids</taxon>
        <taxon>Gentianales</taxon>
        <taxon>Apocynaceae</taxon>
        <taxon>Rauvolfioideae</taxon>
        <taxon>Vinceae</taxon>
        <taxon>Catharanthinae</taxon>
        <taxon>Catharanthus</taxon>
    </lineage>
</organism>
<accession>A0ACC0C7Q8</accession>
<gene>
    <name evidence="1" type="ORF">M9H77_02198</name>
</gene>